<dbReference type="InterPro" id="IPR050204">
    <property type="entry name" value="AraC_XylS_family_regulators"/>
</dbReference>
<dbReference type="InterPro" id="IPR018060">
    <property type="entry name" value="HTH_AraC"/>
</dbReference>
<dbReference type="GO" id="GO:0043565">
    <property type="term" value="F:sequence-specific DNA binding"/>
    <property type="evidence" value="ECO:0007669"/>
    <property type="project" value="InterPro"/>
</dbReference>
<evidence type="ECO:0000313" key="5">
    <source>
        <dbReference type="EMBL" id="KRQ97943.1"/>
    </source>
</evidence>
<keyword evidence="1" id="KW-0805">Transcription regulation</keyword>
<dbReference type="PANTHER" id="PTHR46796">
    <property type="entry name" value="HTH-TYPE TRANSCRIPTIONAL ACTIVATOR RHAS-RELATED"/>
    <property type="match status" value="1"/>
</dbReference>
<dbReference type="PANTHER" id="PTHR46796:SF6">
    <property type="entry name" value="ARAC SUBFAMILY"/>
    <property type="match status" value="1"/>
</dbReference>
<proteinExistence type="predicted"/>
<protein>
    <recommendedName>
        <fullName evidence="4">HTH araC/xylS-type domain-containing protein</fullName>
    </recommendedName>
</protein>
<dbReference type="PROSITE" id="PS01124">
    <property type="entry name" value="HTH_ARAC_FAMILY_2"/>
    <property type="match status" value="1"/>
</dbReference>
<keyword evidence="2" id="KW-0238">DNA-binding</keyword>
<dbReference type="SMART" id="SM00342">
    <property type="entry name" value="HTH_ARAC"/>
    <property type="match status" value="1"/>
</dbReference>
<evidence type="ECO:0000256" key="3">
    <source>
        <dbReference type="ARBA" id="ARBA00023163"/>
    </source>
</evidence>
<comment type="caution">
    <text evidence="5">The sequence shown here is derived from an EMBL/GenBank/DDBJ whole genome shotgun (WGS) entry which is preliminary data.</text>
</comment>
<dbReference type="Gene3D" id="1.10.10.60">
    <property type="entry name" value="Homeodomain-like"/>
    <property type="match status" value="1"/>
</dbReference>
<reference evidence="5 6" key="1">
    <citation type="submission" date="2014-03" db="EMBL/GenBank/DDBJ databases">
        <title>Bradyrhizobium valentinum sp. nov., isolated from effective nodules of Lupinus mariae-josephae, a lupine endemic of basic-lime soils in Eastern Spain.</title>
        <authorList>
            <person name="Duran D."/>
            <person name="Rey L."/>
            <person name="Navarro A."/>
            <person name="Busquets A."/>
            <person name="Imperial J."/>
            <person name="Ruiz-Argueso T."/>
        </authorList>
    </citation>
    <scope>NUCLEOTIDE SEQUENCE [LARGE SCALE GENOMIC DNA]</scope>
    <source>
        <strain evidence="5 6">LmjM3</strain>
    </source>
</reference>
<dbReference type="EMBL" id="LLXX01000180">
    <property type="protein sequence ID" value="KRQ97943.1"/>
    <property type="molecule type" value="Genomic_DNA"/>
</dbReference>
<dbReference type="RefSeq" id="WP_057854319.1">
    <property type="nucleotide sequence ID" value="NZ_LLXY01000164.1"/>
</dbReference>
<dbReference type="Proteomes" id="UP000051913">
    <property type="component" value="Unassembled WGS sequence"/>
</dbReference>
<dbReference type="AlphaFoldDB" id="A0A0R3L8U2"/>
<gene>
    <name evidence="5" type="ORF">CP49_23980</name>
</gene>
<feature type="domain" description="HTH araC/xylS-type" evidence="4">
    <location>
        <begin position="205"/>
        <end position="309"/>
    </location>
</feature>
<dbReference type="InterPro" id="IPR035418">
    <property type="entry name" value="AraC-bd_2"/>
</dbReference>
<keyword evidence="6" id="KW-1185">Reference proteome</keyword>
<organism evidence="5 6">
    <name type="scientific">Bradyrhizobium valentinum</name>
    <dbReference type="NCBI Taxonomy" id="1518501"/>
    <lineage>
        <taxon>Bacteria</taxon>
        <taxon>Pseudomonadati</taxon>
        <taxon>Pseudomonadota</taxon>
        <taxon>Alphaproteobacteria</taxon>
        <taxon>Hyphomicrobiales</taxon>
        <taxon>Nitrobacteraceae</taxon>
        <taxon>Bradyrhizobium</taxon>
    </lineage>
</organism>
<keyword evidence="3" id="KW-0804">Transcription</keyword>
<evidence type="ECO:0000259" key="4">
    <source>
        <dbReference type="PROSITE" id="PS01124"/>
    </source>
</evidence>
<dbReference type="GO" id="GO:0003700">
    <property type="term" value="F:DNA-binding transcription factor activity"/>
    <property type="evidence" value="ECO:0007669"/>
    <property type="project" value="InterPro"/>
</dbReference>
<dbReference type="STRING" id="1518501.CQ10_21110"/>
<dbReference type="InterPro" id="IPR009057">
    <property type="entry name" value="Homeodomain-like_sf"/>
</dbReference>
<dbReference type="Pfam" id="PF14525">
    <property type="entry name" value="AraC_binding_2"/>
    <property type="match status" value="1"/>
</dbReference>
<evidence type="ECO:0000313" key="6">
    <source>
        <dbReference type="Proteomes" id="UP000051913"/>
    </source>
</evidence>
<name>A0A0R3L8U2_9BRAD</name>
<accession>A0A0R3L8U2</accession>
<evidence type="ECO:0000256" key="2">
    <source>
        <dbReference type="ARBA" id="ARBA00023125"/>
    </source>
</evidence>
<sequence>MPISVSTDPIRPTERQAFWTEAICRSFANIETKPLGSTIVSGHFEFVEIGDARLVRFDSSPQCYTRDARLVSRAGSDEFMFDFQRRGRSAMVQAGNEGTINPGYGVLYDARRPFEDRLFGPEQRAEVLIATVPAASLLRAVPEAERLCARPVPLSGTMARSIAGFVHAAISVPSASDKRAGPDIAAYLSALLRVAAGANHQLTRPNLFHLIDGHLRTNISNVRSAPMLAAEFGVSERTFHRIFADRETTFERHVLHLRVELFKDLLRRASLADVPIARLAHQCGFADAAHATRTFKDRFGATPRDFRASSPTD</sequence>
<dbReference type="SUPFAM" id="SSF46689">
    <property type="entry name" value="Homeodomain-like"/>
    <property type="match status" value="1"/>
</dbReference>
<evidence type="ECO:0000256" key="1">
    <source>
        <dbReference type="ARBA" id="ARBA00023015"/>
    </source>
</evidence>
<dbReference type="Pfam" id="PF12833">
    <property type="entry name" value="HTH_18"/>
    <property type="match status" value="1"/>
</dbReference>